<reference evidence="10 11" key="1">
    <citation type="submission" date="2019-07" db="EMBL/GenBank/DDBJ databases">
        <title>Tepidimonas sediminis YIM 72259 draft genome.</title>
        <authorList>
            <person name="Da Costa M.S."/>
            <person name="Froufe H.J.C."/>
            <person name="Egas C."/>
            <person name="Albuquerque L."/>
        </authorList>
    </citation>
    <scope>NUCLEOTIDE SEQUENCE [LARGE SCALE GENOMIC DNA]</scope>
    <source>
        <strain evidence="10 11">YIM 72259</strain>
    </source>
</reference>
<dbReference type="GO" id="GO:0004521">
    <property type="term" value="F:RNA endonuclease activity"/>
    <property type="evidence" value="ECO:0007669"/>
    <property type="project" value="InterPro"/>
</dbReference>
<dbReference type="GO" id="GO:0046872">
    <property type="term" value="F:metal ion binding"/>
    <property type="evidence" value="ECO:0007669"/>
    <property type="project" value="UniProtKB-UniRule"/>
</dbReference>
<evidence type="ECO:0000256" key="7">
    <source>
        <dbReference type="ARBA" id="ARBA00022842"/>
    </source>
</evidence>
<evidence type="ECO:0000256" key="3">
    <source>
        <dbReference type="ARBA" id="ARBA00022722"/>
    </source>
</evidence>
<dbReference type="GO" id="GO:0043571">
    <property type="term" value="P:maintenance of CRISPR repeat elements"/>
    <property type="evidence" value="ECO:0007669"/>
    <property type="project" value="UniProtKB-UniRule"/>
</dbReference>
<dbReference type="InterPro" id="IPR019199">
    <property type="entry name" value="Virulence_VapD/CRISPR_Cas2"/>
</dbReference>
<dbReference type="InterPro" id="IPR021127">
    <property type="entry name" value="CRISPR_associated_Cas2"/>
</dbReference>
<dbReference type="Gene3D" id="3.30.70.240">
    <property type="match status" value="1"/>
</dbReference>
<keyword evidence="3 9" id="KW-0540">Nuclease</keyword>
<evidence type="ECO:0000256" key="2">
    <source>
        <dbReference type="ARBA" id="ARBA00009959"/>
    </source>
</evidence>
<dbReference type="GO" id="GO:0051607">
    <property type="term" value="P:defense response to virus"/>
    <property type="evidence" value="ECO:0007669"/>
    <property type="project" value="UniProtKB-UniRule"/>
</dbReference>
<evidence type="ECO:0000313" key="10">
    <source>
        <dbReference type="EMBL" id="TSE27366.1"/>
    </source>
</evidence>
<dbReference type="GO" id="GO:0016787">
    <property type="term" value="F:hydrolase activity"/>
    <property type="evidence" value="ECO:0007669"/>
    <property type="project" value="UniProtKB-KW"/>
</dbReference>
<sequence>MAAASELRAWVVAYDVTDPRRLVRVHRAMCRHAVPIEYSVFWLVGTPTSRLRCLQEILPLLDGGQDDLRMYAIAARGFRLRLGAPVLPQGIEWSGVPAGWGWDADDEIPLNESVVASVGVAGSEPA</sequence>
<keyword evidence="5 9" id="KW-0255">Endonuclease</keyword>
<evidence type="ECO:0000313" key="11">
    <source>
        <dbReference type="Proteomes" id="UP000320225"/>
    </source>
</evidence>
<dbReference type="EMBL" id="VJND01000001">
    <property type="protein sequence ID" value="TSE27366.1"/>
    <property type="molecule type" value="Genomic_DNA"/>
</dbReference>
<protein>
    <recommendedName>
        <fullName evidence="9">CRISPR-associated endoribonuclease Cas2</fullName>
        <ecNumber evidence="9">3.1.-.-</ecNumber>
    </recommendedName>
</protein>
<dbReference type="HAMAP" id="MF_01471">
    <property type="entry name" value="Cas2"/>
    <property type="match status" value="1"/>
</dbReference>
<dbReference type="EC" id="3.1.-.-" evidence="9"/>
<accession>A0A554WUW0</accession>
<dbReference type="SUPFAM" id="SSF143430">
    <property type="entry name" value="TTP0101/SSO1404-like"/>
    <property type="match status" value="1"/>
</dbReference>
<keyword evidence="4 9" id="KW-0479">Metal-binding</keyword>
<feature type="binding site" evidence="9">
    <location>
        <position position="15"/>
    </location>
    <ligand>
        <name>Mg(2+)</name>
        <dbReference type="ChEBI" id="CHEBI:18420"/>
        <note>catalytic</note>
    </ligand>
</feature>
<keyword evidence="8 9" id="KW-0051">Antiviral defense</keyword>
<comment type="caution">
    <text evidence="10">The sequence shown here is derived from an EMBL/GenBank/DDBJ whole genome shotgun (WGS) entry which is preliminary data.</text>
</comment>
<dbReference type="RefSeq" id="WP_143892711.1">
    <property type="nucleotide sequence ID" value="NZ_VJND01000001.1"/>
</dbReference>
<dbReference type="CDD" id="cd09725">
    <property type="entry name" value="Cas2_I_II_III"/>
    <property type="match status" value="1"/>
</dbReference>
<comment type="function">
    <text evidence="9">CRISPR (clustered regularly interspaced short palindromic repeat), is an adaptive immune system that provides protection against mobile genetic elements (viruses, transposable elements and conjugative plasmids). CRISPR clusters contain sequences complementary to antecedent mobile elements and target invading nucleic acids. CRISPR clusters are transcribed and processed into CRISPR RNA (crRNA). Functions as a ssRNA-specific endoribonuclease. Involved in the integration of spacer DNA into the CRISPR cassette.</text>
</comment>
<dbReference type="AlphaFoldDB" id="A0A554WUW0"/>
<evidence type="ECO:0000256" key="4">
    <source>
        <dbReference type="ARBA" id="ARBA00022723"/>
    </source>
</evidence>
<evidence type="ECO:0000256" key="1">
    <source>
        <dbReference type="ARBA" id="ARBA00001946"/>
    </source>
</evidence>
<evidence type="ECO:0000256" key="9">
    <source>
        <dbReference type="HAMAP-Rule" id="MF_01471"/>
    </source>
</evidence>
<keyword evidence="6 9" id="KW-0378">Hydrolase</keyword>
<keyword evidence="11" id="KW-1185">Reference proteome</keyword>
<comment type="cofactor">
    <cofactor evidence="1 9">
        <name>Mg(2+)</name>
        <dbReference type="ChEBI" id="CHEBI:18420"/>
    </cofactor>
</comment>
<name>A0A554WUW0_9BURK</name>
<evidence type="ECO:0000256" key="8">
    <source>
        <dbReference type="ARBA" id="ARBA00023118"/>
    </source>
</evidence>
<comment type="subunit">
    <text evidence="9">Homodimer, forms a heterotetramer with a Cas1 homodimer.</text>
</comment>
<evidence type="ECO:0000256" key="5">
    <source>
        <dbReference type="ARBA" id="ARBA00022759"/>
    </source>
</evidence>
<comment type="similarity">
    <text evidence="2 9">Belongs to the CRISPR-associated endoribonuclease Cas2 protein family.</text>
</comment>
<dbReference type="OrthoDB" id="9798176at2"/>
<organism evidence="10 11">
    <name type="scientific">Tepidimonas sediminis</name>
    <dbReference type="NCBI Taxonomy" id="2588941"/>
    <lineage>
        <taxon>Bacteria</taxon>
        <taxon>Pseudomonadati</taxon>
        <taxon>Pseudomonadota</taxon>
        <taxon>Betaproteobacteria</taxon>
        <taxon>Burkholderiales</taxon>
        <taxon>Tepidimonas</taxon>
    </lineage>
</organism>
<dbReference type="Pfam" id="PF09827">
    <property type="entry name" value="CRISPR_Cas2"/>
    <property type="match status" value="1"/>
</dbReference>
<proteinExistence type="inferred from homology"/>
<keyword evidence="7 9" id="KW-0460">Magnesium</keyword>
<evidence type="ECO:0000256" key="6">
    <source>
        <dbReference type="ARBA" id="ARBA00022801"/>
    </source>
</evidence>
<gene>
    <name evidence="9 10" type="primary">cas2</name>
    <name evidence="10" type="ORF">Tsedi_00199</name>
</gene>
<dbReference type="Proteomes" id="UP000320225">
    <property type="component" value="Unassembled WGS sequence"/>
</dbReference>